<protein>
    <recommendedName>
        <fullName evidence="13">UDP-N-acetylglucosamine 1-carboxyvinyltransferase</fullName>
        <ecNumber evidence="13">2.5.1.7</ecNumber>
    </recommendedName>
    <alternativeName>
        <fullName evidence="13">Enoylpyruvate transferase</fullName>
    </alternativeName>
    <alternativeName>
        <fullName evidence="13">UDP-N-acetylglucosamine enolpyruvyl transferase</fullName>
        <shortName evidence="13">EPT</shortName>
    </alternativeName>
</protein>
<gene>
    <name evidence="13 15" type="primary">murA</name>
    <name evidence="15" type="ORF">GCM10009789_00220</name>
</gene>
<evidence type="ECO:0000256" key="5">
    <source>
        <dbReference type="ARBA" id="ARBA00022679"/>
    </source>
</evidence>
<dbReference type="HAMAP" id="MF_00111">
    <property type="entry name" value="MurA"/>
    <property type="match status" value="1"/>
</dbReference>
<keyword evidence="6 13" id="KW-0133">Cell shape</keyword>
<dbReference type="PANTHER" id="PTHR43783">
    <property type="entry name" value="UDP-N-ACETYLGLUCOSAMINE 1-CARBOXYVINYLTRANSFERASE"/>
    <property type="match status" value="1"/>
</dbReference>
<evidence type="ECO:0000313" key="16">
    <source>
        <dbReference type="Proteomes" id="UP001500393"/>
    </source>
</evidence>
<dbReference type="SUPFAM" id="SSF55205">
    <property type="entry name" value="EPT/RTPC-like"/>
    <property type="match status" value="1"/>
</dbReference>
<comment type="subcellular location">
    <subcellularLocation>
        <location evidence="1 13">Cytoplasm</location>
    </subcellularLocation>
</comment>
<evidence type="ECO:0000256" key="3">
    <source>
        <dbReference type="ARBA" id="ARBA00022490"/>
    </source>
</evidence>
<comment type="similarity">
    <text evidence="11 13">Belongs to the EPSP synthase family. MurA subfamily.</text>
</comment>
<feature type="binding site" evidence="13">
    <location>
        <position position="100"/>
    </location>
    <ligand>
        <name>UDP-N-acetyl-alpha-D-glucosamine</name>
        <dbReference type="ChEBI" id="CHEBI:57705"/>
    </ligand>
</feature>
<evidence type="ECO:0000256" key="7">
    <source>
        <dbReference type="ARBA" id="ARBA00022984"/>
    </source>
</evidence>
<evidence type="ECO:0000256" key="4">
    <source>
        <dbReference type="ARBA" id="ARBA00022618"/>
    </source>
</evidence>
<evidence type="ECO:0000256" key="1">
    <source>
        <dbReference type="ARBA" id="ARBA00004496"/>
    </source>
</evidence>
<feature type="active site" description="Proton donor" evidence="13">
    <location>
        <position position="124"/>
    </location>
</feature>
<dbReference type="NCBIfam" id="NF006873">
    <property type="entry name" value="PRK09369.1"/>
    <property type="match status" value="1"/>
</dbReference>
<keyword evidence="5 13" id="KW-0808">Transferase</keyword>
<organism evidence="15 16">
    <name type="scientific">Kribbella sancticallisti</name>
    <dbReference type="NCBI Taxonomy" id="460087"/>
    <lineage>
        <taxon>Bacteria</taxon>
        <taxon>Bacillati</taxon>
        <taxon>Actinomycetota</taxon>
        <taxon>Actinomycetes</taxon>
        <taxon>Propionibacteriales</taxon>
        <taxon>Kribbellaceae</taxon>
        <taxon>Kribbella</taxon>
    </lineage>
</organism>
<keyword evidence="9 13" id="KW-0961">Cell wall biogenesis/degradation</keyword>
<keyword evidence="8 13" id="KW-0131">Cell cycle</keyword>
<keyword evidence="4 13" id="KW-0132">Cell division</keyword>
<accession>A0ABN2C324</accession>
<dbReference type="InterPro" id="IPR001986">
    <property type="entry name" value="Enolpyruvate_Tfrase_dom"/>
</dbReference>
<name>A0ABN2C324_9ACTN</name>
<evidence type="ECO:0000259" key="14">
    <source>
        <dbReference type="Pfam" id="PF00275"/>
    </source>
</evidence>
<evidence type="ECO:0000256" key="6">
    <source>
        <dbReference type="ARBA" id="ARBA00022960"/>
    </source>
</evidence>
<proteinExistence type="inferred from homology"/>
<dbReference type="InterPro" id="IPR050068">
    <property type="entry name" value="MurA_subfamily"/>
</dbReference>
<dbReference type="PANTHER" id="PTHR43783:SF1">
    <property type="entry name" value="UDP-N-ACETYLGLUCOSAMINE 1-CARBOXYVINYLTRANSFERASE"/>
    <property type="match status" value="1"/>
</dbReference>
<keyword evidence="3 13" id="KW-0963">Cytoplasm</keyword>
<feature type="domain" description="Enolpyruvate transferase" evidence="14">
    <location>
        <begin position="14"/>
        <end position="415"/>
    </location>
</feature>
<dbReference type="Pfam" id="PF00275">
    <property type="entry name" value="EPSP_synthase"/>
    <property type="match status" value="1"/>
</dbReference>
<evidence type="ECO:0000256" key="10">
    <source>
        <dbReference type="ARBA" id="ARBA00037534"/>
    </source>
</evidence>
<dbReference type="InterPro" id="IPR005750">
    <property type="entry name" value="UDP_GlcNAc_COvinyl_MurA"/>
</dbReference>
<comment type="catalytic activity">
    <reaction evidence="12 13">
        <text>phosphoenolpyruvate + UDP-N-acetyl-alpha-D-glucosamine = UDP-N-acetyl-3-O-(1-carboxyvinyl)-alpha-D-glucosamine + phosphate</text>
        <dbReference type="Rhea" id="RHEA:18681"/>
        <dbReference type="ChEBI" id="CHEBI:43474"/>
        <dbReference type="ChEBI" id="CHEBI:57705"/>
        <dbReference type="ChEBI" id="CHEBI:58702"/>
        <dbReference type="ChEBI" id="CHEBI:68483"/>
        <dbReference type="EC" id="2.5.1.7"/>
    </reaction>
</comment>
<dbReference type="EC" id="2.5.1.7" evidence="13"/>
<keyword evidence="16" id="KW-1185">Reference proteome</keyword>
<evidence type="ECO:0000256" key="2">
    <source>
        <dbReference type="ARBA" id="ARBA00004752"/>
    </source>
</evidence>
<evidence type="ECO:0000256" key="13">
    <source>
        <dbReference type="HAMAP-Rule" id="MF_00111"/>
    </source>
</evidence>
<dbReference type="Proteomes" id="UP001500393">
    <property type="component" value="Unassembled WGS sequence"/>
</dbReference>
<evidence type="ECO:0000313" key="15">
    <source>
        <dbReference type="EMBL" id="GAA1550384.1"/>
    </source>
</evidence>
<feature type="binding site" evidence="13">
    <location>
        <begin position="28"/>
        <end position="29"/>
    </location>
    <ligand>
        <name>phosphoenolpyruvate</name>
        <dbReference type="ChEBI" id="CHEBI:58702"/>
    </ligand>
</feature>
<sequence>MSYSQRVERFRIAGEARLEGAVEVAGAKNSVLKLMAAALLAEGTTTLRQVPSILDVTFMAQLLDTLGCAVTVDADSSTATIAVPAEIGYQCDYELVRKLRASISVLGPLLGRCGRAEVALPGGDNIGSRGLNMHVAGLESMGAKVHIEHGFVIAEAPQGLHGAEVWLDFPSVGATETIMMAAVLAKGTTVIENAAREPEIQDIAALLVEMGAQIDGAGSPRIEVTGVDGLLKPVDHVVVPDRIVSGSWAFAAAITKGDVTISNGHAEHLELPLDKLHKAGAEITVLNPGFRVVMHDRPKPVDVVTLPYPGFATDLQAFVIAMNAVSDGAAMVTENLFEGRFTFAQELTRLGAHIQTDGHHAVVRGVPRLSGAPVVASDIRAGAALVIAGLAAEGETLVSAAHHVHRGYTDFAGNLRRLGADVTVEPDDAELYWN</sequence>
<evidence type="ECO:0000256" key="11">
    <source>
        <dbReference type="ARBA" id="ARBA00038367"/>
    </source>
</evidence>
<dbReference type="InterPro" id="IPR036968">
    <property type="entry name" value="Enolpyruvate_Tfrase_sf"/>
</dbReference>
<dbReference type="CDD" id="cd01555">
    <property type="entry name" value="UdpNAET"/>
    <property type="match status" value="1"/>
</dbReference>
<evidence type="ECO:0000256" key="9">
    <source>
        <dbReference type="ARBA" id="ARBA00023316"/>
    </source>
</evidence>
<evidence type="ECO:0000256" key="8">
    <source>
        <dbReference type="ARBA" id="ARBA00023306"/>
    </source>
</evidence>
<reference evidence="15 16" key="1">
    <citation type="journal article" date="2019" name="Int. J. Syst. Evol. Microbiol.">
        <title>The Global Catalogue of Microorganisms (GCM) 10K type strain sequencing project: providing services to taxonomists for standard genome sequencing and annotation.</title>
        <authorList>
            <consortium name="The Broad Institute Genomics Platform"/>
            <consortium name="The Broad Institute Genome Sequencing Center for Infectious Disease"/>
            <person name="Wu L."/>
            <person name="Ma J."/>
        </authorList>
    </citation>
    <scope>NUCLEOTIDE SEQUENCE [LARGE SCALE GENOMIC DNA]</scope>
    <source>
        <strain evidence="15 16">JCM 14969</strain>
    </source>
</reference>
<comment type="function">
    <text evidence="10 13">Cell wall formation. Adds enolpyruvyl to UDP-N-acetylglucosamine.</text>
</comment>
<comment type="pathway">
    <text evidence="2 13">Cell wall biogenesis; peptidoglycan biosynthesis.</text>
</comment>
<dbReference type="Gene3D" id="3.65.10.10">
    <property type="entry name" value="Enolpyruvate transferase domain"/>
    <property type="match status" value="2"/>
</dbReference>
<feature type="binding site" evidence="13">
    <location>
        <position position="314"/>
    </location>
    <ligand>
        <name>UDP-N-acetyl-alpha-D-glucosamine</name>
        <dbReference type="ChEBI" id="CHEBI:57705"/>
    </ligand>
</feature>
<dbReference type="InterPro" id="IPR013792">
    <property type="entry name" value="RNA3'P_cycl/enolpyr_Trfase_a/b"/>
</dbReference>
<comment type="caution">
    <text evidence="15">The sequence shown here is derived from an EMBL/GenBank/DDBJ whole genome shotgun (WGS) entry which is preliminary data.</text>
</comment>
<evidence type="ECO:0000256" key="12">
    <source>
        <dbReference type="ARBA" id="ARBA00047527"/>
    </source>
</evidence>
<keyword evidence="7 13" id="KW-0573">Peptidoglycan synthesis</keyword>
<dbReference type="NCBIfam" id="TIGR01072">
    <property type="entry name" value="murA"/>
    <property type="match status" value="1"/>
</dbReference>
<dbReference type="EMBL" id="BAAAOS010000001">
    <property type="protein sequence ID" value="GAA1550384.1"/>
    <property type="molecule type" value="Genomic_DNA"/>
</dbReference>
<comment type="caution">
    <text evidence="13">Lacks conserved residue(s) required for the propagation of feature annotation.</text>
</comment>
<feature type="binding site" evidence="13">
    <location>
        <position position="336"/>
    </location>
    <ligand>
        <name>UDP-N-acetyl-alpha-D-glucosamine</name>
        <dbReference type="ChEBI" id="CHEBI:57705"/>
    </ligand>
</feature>